<dbReference type="KEGG" id="bgv:CAL12_26980"/>
<keyword evidence="1" id="KW-0285">Flavoprotein</keyword>
<protein>
    <submittedName>
        <fullName evidence="3">FAD-binding oxidoreductase</fullName>
    </submittedName>
</protein>
<dbReference type="InterPro" id="IPR036318">
    <property type="entry name" value="FAD-bd_PCMH-like_sf"/>
</dbReference>
<feature type="domain" description="FAD-binding PCMH-type" evidence="2">
    <location>
        <begin position="9"/>
        <end position="183"/>
    </location>
</feature>
<sequence length="438" mass="48367">MAARLSWGRYPRRPQAADAPSWPWEIAPLLARHVEGAVGRTLAYGCGRSYGDSCLAESDRVIAMRGLDNFIEADWNTGTVLAQAGVTLAELIDLGLPHGWFPPVTPGTKFVTLGGAVANDVHGKNHHVMGTFGQHVRRIVLERSDRGQVICTPEQNADLFSATIGGLGLTGIIQAVELQLRPVGSGMIAQRSIRFGALDEFFALSREYDAAHEYTVAWIDCLATGRAMGRGHYITGDHAPRGYRLPARPGRLSMPVDPPFSLVNGLTLKGFNSLYYHRQRRRERRSLVGYDPFFYPLDKLLHWNRMYGRSGFQQYQCVVPASGAEPVIGEILREIGRSGMGSFLAVLKQCGPALSPGWMSFPMQGASLALDFPQREPSIGRLFGRLDALVDEAGGRLYPAKDAHMSAAHFKRAYPAWERVEAVRDPVLMSHFWKRVAL</sequence>
<dbReference type="RefSeq" id="WP_086067424.1">
    <property type="nucleotide sequence ID" value="NZ_CP021108.1"/>
</dbReference>
<keyword evidence="1" id="KW-0274">FAD</keyword>
<dbReference type="Pfam" id="PF01565">
    <property type="entry name" value="FAD_binding_4"/>
    <property type="match status" value="1"/>
</dbReference>
<dbReference type="Gene3D" id="3.30.465.10">
    <property type="match status" value="1"/>
</dbReference>
<proteinExistence type="predicted"/>
<dbReference type="EMBL" id="CP021108">
    <property type="protein sequence ID" value="ARP84101.1"/>
    <property type="molecule type" value="Genomic_DNA"/>
</dbReference>
<dbReference type="PROSITE" id="PS51387">
    <property type="entry name" value="FAD_PCMH"/>
    <property type="match status" value="1"/>
</dbReference>
<dbReference type="InterPro" id="IPR010031">
    <property type="entry name" value="FAD_lactone_oxidase-like"/>
</dbReference>
<dbReference type="OrthoDB" id="143770at2"/>
<dbReference type="InterPro" id="IPR016169">
    <property type="entry name" value="FAD-bd_PCMH_sub2"/>
</dbReference>
<dbReference type="STRING" id="1416806.CAL12_26980"/>
<evidence type="ECO:0000259" key="2">
    <source>
        <dbReference type="PROSITE" id="PS51387"/>
    </source>
</evidence>
<accession>A0A1W6YSW5</accession>
<dbReference type="InterPro" id="IPR016166">
    <property type="entry name" value="FAD-bd_PCMH"/>
</dbReference>
<evidence type="ECO:0000313" key="4">
    <source>
        <dbReference type="Proteomes" id="UP000194151"/>
    </source>
</evidence>
<keyword evidence="4" id="KW-1185">Reference proteome</keyword>
<organism evidence="3 4">
    <name type="scientific">Bordetella genomosp. 8</name>
    <dbReference type="NCBI Taxonomy" id="1416806"/>
    <lineage>
        <taxon>Bacteria</taxon>
        <taxon>Pseudomonadati</taxon>
        <taxon>Pseudomonadota</taxon>
        <taxon>Betaproteobacteria</taxon>
        <taxon>Burkholderiales</taxon>
        <taxon>Alcaligenaceae</taxon>
        <taxon>Bordetella</taxon>
    </lineage>
</organism>
<evidence type="ECO:0000256" key="1">
    <source>
        <dbReference type="ARBA" id="ARBA00022827"/>
    </source>
</evidence>
<dbReference type="SUPFAM" id="SSF56176">
    <property type="entry name" value="FAD-binding/transporter-associated domain-like"/>
    <property type="match status" value="1"/>
</dbReference>
<dbReference type="InterPro" id="IPR006094">
    <property type="entry name" value="Oxid_FAD_bind_N"/>
</dbReference>
<evidence type="ECO:0000313" key="3">
    <source>
        <dbReference type="EMBL" id="ARP84101.1"/>
    </source>
</evidence>
<gene>
    <name evidence="3" type="ORF">CAL12_26980</name>
</gene>
<reference evidence="3 4" key="1">
    <citation type="submission" date="2017-05" db="EMBL/GenBank/DDBJ databases">
        <title>Complete and WGS of Bordetella genogroups.</title>
        <authorList>
            <person name="Spilker T."/>
            <person name="LiPuma J."/>
        </authorList>
    </citation>
    <scope>NUCLEOTIDE SEQUENCE [LARGE SCALE GENOMIC DNA]</scope>
    <source>
        <strain evidence="3 4">AU19157</strain>
    </source>
</reference>
<dbReference type="GO" id="GO:0003885">
    <property type="term" value="F:D-arabinono-1,4-lactone oxidase activity"/>
    <property type="evidence" value="ECO:0007669"/>
    <property type="project" value="TreeGrafter"/>
</dbReference>
<dbReference type="Proteomes" id="UP000194151">
    <property type="component" value="Chromosome"/>
</dbReference>
<dbReference type="GO" id="GO:0071949">
    <property type="term" value="F:FAD binding"/>
    <property type="evidence" value="ECO:0007669"/>
    <property type="project" value="InterPro"/>
</dbReference>
<dbReference type="PANTHER" id="PTHR43762:SF1">
    <property type="entry name" value="D-ARABINONO-1,4-LACTONE OXIDASE"/>
    <property type="match status" value="1"/>
</dbReference>
<name>A0A1W6YSW5_9BORD</name>
<dbReference type="PANTHER" id="PTHR43762">
    <property type="entry name" value="L-GULONOLACTONE OXIDASE"/>
    <property type="match status" value="1"/>
</dbReference>
<dbReference type="AlphaFoldDB" id="A0A1W6YSW5"/>